<evidence type="ECO:0000256" key="1">
    <source>
        <dbReference type="SAM" id="MobiDB-lite"/>
    </source>
</evidence>
<gene>
    <name evidence="2" type="ORF">SKAU_G00415850</name>
</gene>
<reference evidence="2" key="1">
    <citation type="journal article" date="2023" name="Science">
        <title>Genome structures resolve the early diversification of teleost fishes.</title>
        <authorList>
            <person name="Parey E."/>
            <person name="Louis A."/>
            <person name="Montfort J."/>
            <person name="Bouchez O."/>
            <person name="Roques C."/>
            <person name="Iampietro C."/>
            <person name="Lluch J."/>
            <person name="Castinel A."/>
            <person name="Donnadieu C."/>
            <person name="Desvignes T."/>
            <person name="Floi Bucao C."/>
            <person name="Jouanno E."/>
            <person name="Wen M."/>
            <person name="Mejri S."/>
            <person name="Dirks R."/>
            <person name="Jansen H."/>
            <person name="Henkel C."/>
            <person name="Chen W.J."/>
            <person name="Zahm M."/>
            <person name="Cabau C."/>
            <person name="Klopp C."/>
            <person name="Thompson A.W."/>
            <person name="Robinson-Rechavi M."/>
            <person name="Braasch I."/>
            <person name="Lecointre G."/>
            <person name="Bobe J."/>
            <person name="Postlethwait J.H."/>
            <person name="Berthelot C."/>
            <person name="Roest Crollius H."/>
            <person name="Guiguen Y."/>
        </authorList>
    </citation>
    <scope>NUCLEOTIDE SEQUENCE</scope>
    <source>
        <strain evidence="2">WJC10195</strain>
    </source>
</reference>
<protein>
    <submittedName>
        <fullName evidence="2">Uncharacterized protein</fullName>
    </submittedName>
</protein>
<dbReference type="AlphaFoldDB" id="A0A9Q1E7H7"/>
<accession>A0A9Q1E7H7</accession>
<comment type="caution">
    <text evidence="2">The sequence shown here is derived from an EMBL/GenBank/DDBJ whole genome shotgun (WGS) entry which is preliminary data.</text>
</comment>
<dbReference type="Proteomes" id="UP001152622">
    <property type="component" value="Chromosome 23"/>
</dbReference>
<name>A0A9Q1E7H7_SYNKA</name>
<evidence type="ECO:0000313" key="3">
    <source>
        <dbReference type="Proteomes" id="UP001152622"/>
    </source>
</evidence>
<dbReference type="EMBL" id="JAINUF010000023">
    <property type="protein sequence ID" value="KAJ8333577.1"/>
    <property type="molecule type" value="Genomic_DNA"/>
</dbReference>
<evidence type="ECO:0000313" key="2">
    <source>
        <dbReference type="EMBL" id="KAJ8333577.1"/>
    </source>
</evidence>
<feature type="region of interest" description="Disordered" evidence="1">
    <location>
        <begin position="36"/>
        <end position="66"/>
    </location>
</feature>
<organism evidence="2 3">
    <name type="scientific">Synaphobranchus kaupii</name>
    <name type="common">Kaup's arrowtooth eel</name>
    <dbReference type="NCBI Taxonomy" id="118154"/>
    <lineage>
        <taxon>Eukaryota</taxon>
        <taxon>Metazoa</taxon>
        <taxon>Chordata</taxon>
        <taxon>Craniata</taxon>
        <taxon>Vertebrata</taxon>
        <taxon>Euteleostomi</taxon>
        <taxon>Actinopterygii</taxon>
        <taxon>Neopterygii</taxon>
        <taxon>Teleostei</taxon>
        <taxon>Anguilliformes</taxon>
        <taxon>Synaphobranchidae</taxon>
        <taxon>Synaphobranchus</taxon>
    </lineage>
</organism>
<keyword evidence="3" id="KW-1185">Reference proteome</keyword>
<sequence>MQILEEHYLESLGHLTKKLENIHLSNWLEAFQVATRKHHTTRETEKAVGSQDTTETGNQNHCRNDP</sequence>
<feature type="compositionally biased region" description="Polar residues" evidence="1">
    <location>
        <begin position="50"/>
        <end position="66"/>
    </location>
</feature>
<proteinExistence type="predicted"/>